<comment type="similarity">
    <text evidence="2">Belongs to the amidase family.</text>
</comment>
<dbReference type="OrthoDB" id="9814821at2"/>
<dbReference type="PANTHER" id="PTHR11895:SF7">
    <property type="entry name" value="GLUTAMYL-TRNA(GLN) AMIDOTRANSFERASE SUBUNIT A, MITOCHONDRIAL"/>
    <property type="match status" value="1"/>
</dbReference>
<evidence type="ECO:0000256" key="1">
    <source>
        <dbReference type="ARBA" id="ARBA00003871"/>
    </source>
</evidence>
<keyword evidence="6" id="KW-1185">Reference proteome</keyword>
<dbReference type="AlphaFoldDB" id="A0A4Y9M3G9"/>
<dbReference type="InterPro" id="IPR036928">
    <property type="entry name" value="AS_sf"/>
</dbReference>
<dbReference type="SUPFAM" id="SSF75304">
    <property type="entry name" value="Amidase signature (AS) enzymes"/>
    <property type="match status" value="1"/>
</dbReference>
<evidence type="ECO:0000313" key="6">
    <source>
        <dbReference type="Proteomes" id="UP000297966"/>
    </source>
</evidence>
<dbReference type="InterPro" id="IPR023631">
    <property type="entry name" value="Amidase_dom"/>
</dbReference>
<dbReference type="PANTHER" id="PTHR11895">
    <property type="entry name" value="TRANSAMIDASE"/>
    <property type="match status" value="1"/>
</dbReference>
<comment type="caution">
    <text evidence="5">The sequence shown here is derived from an EMBL/GenBank/DDBJ whole genome shotgun (WGS) entry which is preliminary data.</text>
</comment>
<feature type="domain" description="Amidase" evidence="4">
    <location>
        <begin position="26"/>
        <end position="444"/>
    </location>
</feature>
<dbReference type="RefSeq" id="WP_135173395.1">
    <property type="nucleotide sequence ID" value="NZ_SPQT01000002.1"/>
</dbReference>
<evidence type="ECO:0000256" key="3">
    <source>
        <dbReference type="ARBA" id="ARBA00021874"/>
    </source>
</evidence>
<evidence type="ECO:0000313" key="5">
    <source>
        <dbReference type="EMBL" id="TFV49749.1"/>
    </source>
</evidence>
<proteinExistence type="inferred from homology"/>
<dbReference type="InterPro" id="IPR000120">
    <property type="entry name" value="Amidase"/>
</dbReference>
<dbReference type="GO" id="GO:0016787">
    <property type="term" value="F:hydrolase activity"/>
    <property type="evidence" value="ECO:0007669"/>
    <property type="project" value="UniProtKB-KW"/>
</dbReference>
<organism evidence="5 6">
    <name type="scientific">Bradyrhizobium niftali</name>
    <dbReference type="NCBI Taxonomy" id="2560055"/>
    <lineage>
        <taxon>Bacteria</taxon>
        <taxon>Pseudomonadati</taxon>
        <taxon>Pseudomonadota</taxon>
        <taxon>Alphaproteobacteria</taxon>
        <taxon>Hyphomicrobiales</taxon>
        <taxon>Nitrobacteraceae</taxon>
        <taxon>Bradyrhizobium</taxon>
    </lineage>
</organism>
<sequence>MSDDLDWLSARELARRFAGGDLSPVDVLDATLARLRTVDPVLNAVCLLDEPQGRRLAAESADRWRRGTPLGPLDGVPVAIKDTAQVTGWPMRIGSHATAAAPSTQDTPGVARLREAGAVFFCKTTTPEFGWKGITHGPLTGITRNPWDISRTPGGSSGGSAALVAAGVVPLATGGDGGGSIRIPAAFSGVFGLKPSYGVVPNLPGVMGTLAVYGGLSRDVADSALLLNVLTRPDPRDSFAIPHRGIDYLDGLDRGVAGLRIAWSPDLGFAVADPAVVTGMRPAIDALVEAGADVQNVALDLSGAQHALEVIWGASHAALVRDFTGAQLAALDPGLLRLILAAQDLSARELQAAHVEMRALSQQMQAFHQDYDLLLTPTVPITAFAAGIDTPDAARFPQWFDWTPLTWPFNLTRQPAASVPCGFVEGLPIGLQIVGPMFAEQNILRASRCVEQACATAARPSLVDGAARTSLQGR</sequence>
<keyword evidence="5" id="KW-0378">Hydrolase</keyword>
<evidence type="ECO:0000259" key="4">
    <source>
        <dbReference type="Pfam" id="PF01425"/>
    </source>
</evidence>
<name>A0A4Y9M3G9_9BRAD</name>
<protein>
    <recommendedName>
        <fullName evidence="3">Indoleacetamide hydrolase</fullName>
    </recommendedName>
</protein>
<dbReference type="NCBIfam" id="NF004815">
    <property type="entry name" value="PRK06169.1"/>
    <property type="match status" value="1"/>
</dbReference>
<dbReference type="Gene3D" id="3.90.1300.10">
    <property type="entry name" value="Amidase signature (AS) domain"/>
    <property type="match status" value="1"/>
</dbReference>
<dbReference type="InterPro" id="IPR020556">
    <property type="entry name" value="Amidase_CS"/>
</dbReference>
<gene>
    <name evidence="5" type="ORF">E4K65_06140</name>
</gene>
<dbReference type="EMBL" id="SPQT01000002">
    <property type="protein sequence ID" value="TFV49749.1"/>
    <property type="molecule type" value="Genomic_DNA"/>
</dbReference>
<reference evidence="5 6" key="1">
    <citation type="submission" date="2019-03" db="EMBL/GenBank/DDBJ databases">
        <title>Bradyrhizobium diversity isolated from nodules of Chamaecrista fasciculata.</title>
        <authorList>
            <person name="Klepa M.S."/>
            <person name="Urquiaga M.O."/>
            <person name="Hungria M."/>
            <person name="Delamuta J.R."/>
        </authorList>
    </citation>
    <scope>NUCLEOTIDE SEQUENCE [LARGE SCALE GENOMIC DNA]</scope>
    <source>
        <strain evidence="5 6">CNPSo 3448</strain>
    </source>
</reference>
<dbReference type="PROSITE" id="PS00571">
    <property type="entry name" value="AMIDASES"/>
    <property type="match status" value="1"/>
</dbReference>
<dbReference type="Proteomes" id="UP000297966">
    <property type="component" value="Unassembled WGS sequence"/>
</dbReference>
<comment type="function">
    <text evidence="1">Hydrolyzes indole-3-acetamide (IAM) into indole-3-acetic acid (IAA).</text>
</comment>
<dbReference type="Pfam" id="PF01425">
    <property type="entry name" value="Amidase"/>
    <property type="match status" value="1"/>
</dbReference>
<evidence type="ECO:0000256" key="2">
    <source>
        <dbReference type="ARBA" id="ARBA00009199"/>
    </source>
</evidence>
<accession>A0A4Y9M3G9</accession>